<dbReference type="AlphaFoldDB" id="O16885"/>
<keyword evidence="3" id="KW-1185">Reference proteome</keyword>
<dbReference type="PhylomeDB" id="O16885"/>
<evidence type="ECO:0000313" key="4">
    <source>
        <dbReference type="WormBase" id="C29G2.4"/>
    </source>
</evidence>
<evidence type="ECO:0000256" key="1">
    <source>
        <dbReference type="SAM" id="Phobius"/>
    </source>
</evidence>
<organism evidence="2 3">
    <name type="scientific">Caenorhabditis elegans</name>
    <dbReference type="NCBI Taxonomy" id="6239"/>
    <lineage>
        <taxon>Eukaryota</taxon>
        <taxon>Metazoa</taxon>
        <taxon>Ecdysozoa</taxon>
        <taxon>Nematoda</taxon>
        <taxon>Chromadorea</taxon>
        <taxon>Rhabditida</taxon>
        <taxon>Rhabditina</taxon>
        <taxon>Rhabditomorpha</taxon>
        <taxon>Rhabditoidea</taxon>
        <taxon>Rhabditidae</taxon>
        <taxon>Peloderinae</taxon>
        <taxon>Caenorhabditis</taxon>
    </lineage>
</organism>
<evidence type="ECO:0000313" key="3">
    <source>
        <dbReference type="Proteomes" id="UP000001940"/>
    </source>
</evidence>
<accession>O16885</accession>
<dbReference type="AGR" id="WB:WBGene00016232"/>
<dbReference type="eggNOG" id="ENOG502TJBR">
    <property type="taxonomic scope" value="Eukaryota"/>
</dbReference>
<dbReference type="RefSeq" id="NP_503706.2">
    <property type="nucleotide sequence ID" value="NM_071305.2"/>
</dbReference>
<evidence type="ECO:0000313" key="2">
    <source>
        <dbReference type="EMBL" id="CCD66094.1"/>
    </source>
</evidence>
<name>O16885_CAEEL</name>
<dbReference type="PIR" id="T32157">
    <property type="entry name" value="T32157"/>
</dbReference>
<dbReference type="KEGG" id="cel:CELE_C29G2.4"/>
<gene>
    <name evidence="2 4" type="primary">srt-4</name>
    <name evidence="4" type="ORF">C29G2.4</name>
    <name evidence="2" type="ORF">CELE_C29G2.4</name>
</gene>
<dbReference type="EMBL" id="BX284605">
    <property type="protein sequence ID" value="CCD66094.1"/>
    <property type="molecule type" value="Genomic_DNA"/>
</dbReference>
<dbReference type="SUPFAM" id="SSF81321">
    <property type="entry name" value="Family A G protein-coupled receptor-like"/>
    <property type="match status" value="1"/>
</dbReference>
<dbReference type="PANTHER" id="PTHR23021:SF19">
    <property type="entry name" value="SERPENTINE RECEPTOR, CLASS T"/>
    <property type="match status" value="1"/>
</dbReference>
<keyword evidence="1" id="KW-0472">Membrane</keyword>
<feature type="transmembrane region" description="Helical" evidence="1">
    <location>
        <begin position="270"/>
        <end position="295"/>
    </location>
</feature>
<dbReference type="SMR" id="O16885"/>
<feature type="transmembrane region" description="Helical" evidence="1">
    <location>
        <begin position="197"/>
        <end position="222"/>
    </location>
</feature>
<dbReference type="HOGENOM" id="CLU_053041_0_0_1"/>
<keyword evidence="2" id="KW-0675">Receptor</keyword>
<dbReference type="PANTHER" id="PTHR23021">
    <property type="entry name" value="SERPENTINE RECEPTOR, CLASS T"/>
    <property type="match status" value="1"/>
</dbReference>
<keyword evidence="1" id="KW-1133">Transmembrane helix</keyword>
<dbReference type="Proteomes" id="UP000001940">
    <property type="component" value="Chromosome V"/>
</dbReference>
<dbReference type="IntAct" id="O16885">
    <property type="interactions" value="1"/>
</dbReference>
<dbReference type="Pfam" id="PF10321">
    <property type="entry name" value="7TM_GPCR_Srt"/>
    <property type="match status" value="1"/>
</dbReference>
<dbReference type="GeneID" id="183033"/>
<dbReference type="FunCoup" id="O16885">
    <property type="interactions" value="1"/>
</dbReference>
<dbReference type="MINT" id="O16885"/>
<feature type="transmembrane region" description="Helical" evidence="1">
    <location>
        <begin position="243"/>
        <end position="264"/>
    </location>
</feature>
<dbReference type="InterPro" id="IPR019425">
    <property type="entry name" value="7TM_GPCR_serpentine_rcpt_Srt"/>
</dbReference>
<dbReference type="STRING" id="6239.C29G2.4.1"/>
<sequence>MPSLQLSLFYFLTNSFTLWPEAYSCNESMRLPGPKWPVYGIYLVVSGTFLLSLYLPCYIAILKSKSRKSPTYRLMLILGSLDLTALFINSILAGYYAFNGISFCQLPIFMFTTGAVTVGLWVSGCFASILMAMDRCAEVNPQFPLALLFRGRTFNYVIFLLFIYGMYAFLFTQPVIFSTQYHSYLYDPMIGNNPKIYLNYTTVVNNTLSTVLTTGMYFHLCYYLIFKFGYSTSMWLYKSKRQIIAQGIILTFFHASTSIIYEYVQFFPAPWWLILIAHISWQFSSGCLGIVYLTLNRTIRNSVVKMIFPKKMRLYFGWYIGTDEHVALEQAGNTLKTAGNAVGVGINFDSYFQN</sequence>
<dbReference type="InParanoid" id="O16885"/>
<feature type="transmembrane region" description="Helical" evidence="1">
    <location>
        <begin position="108"/>
        <end position="133"/>
    </location>
</feature>
<keyword evidence="1" id="KW-0812">Transmembrane</keyword>
<reference evidence="2 3" key="1">
    <citation type="journal article" date="1998" name="Science">
        <title>Genome sequence of the nematode C. elegans: a platform for investigating biology.</title>
        <authorList>
            <consortium name="The C. elegans sequencing consortium"/>
            <person name="Sulson J.E."/>
            <person name="Waterston R."/>
        </authorList>
    </citation>
    <scope>NUCLEOTIDE SEQUENCE [LARGE SCALE GENOMIC DNA]</scope>
    <source>
        <strain evidence="2 3">Bristol N2</strain>
    </source>
</reference>
<feature type="transmembrane region" description="Helical" evidence="1">
    <location>
        <begin position="40"/>
        <end position="62"/>
    </location>
</feature>
<dbReference type="UCSC" id="C29G2.4">
    <property type="organism name" value="c. elegans"/>
</dbReference>
<feature type="transmembrane region" description="Helical" evidence="1">
    <location>
        <begin position="154"/>
        <end position="177"/>
    </location>
</feature>
<feature type="transmembrane region" description="Helical" evidence="1">
    <location>
        <begin position="74"/>
        <end position="96"/>
    </location>
</feature>
<dbReference type="WormBase" id="C29G2.4">
    <property type="protein sequence ID" value="CE37876"/>
    <property type="gene ID" value="WBGene00016232"/>
    <property type="gene designation" value="srt-4"/>
</dbReference>
<proteinExistence type="predicted"/>
<dbReference type="PaxDb" id="6239-C29G2.4"/>
<dbReference type="Gene3D" id="1.20.1070.10">
    <property type="entry name" value="Rhodopsin 7-helix transmembrane proteins"/>
    <property type="match status" value="1"/>
</dbReference>
<dbReference type="CTD" id="183033"/>
<protein>
    <submittedName>
        <fullName evidence="2">Serpentine Receptor, class T</fullName>
    </submittedName>
</protein>